<dbReference type="PANTHER" id="PTHR43358">
    <property type="entry name" value="ALPHA/BETA-HYDROLASE"/>
    <property type="match status" value="1"/>
</dbReference>
<dbReference type="Gene3D" id="3.40.50.1820">
    <property type="entry name" value="alpha/beta hydrolase"/>
    <property type="match status" value="1"/>
</dbReference>
<dbReference type="SUPFAM" id="SSF53474">
    <property type="entry name" value="alpha/beta-Hydrolases"/>
    <property type="match status" value="1"/>
</dbReference>
<dbReference type="InterPro" id="IPR029058">
    <property type="entry name" value="AB_hydrolase_fold"/>
</dbReference>
<dbReference type="EMBL" id="PGTM01000208">
    <property type="protein sequence ID" value="PJF35094.1"/>
    <property type="molecule type" value="Genomic_DNA"/>
</dbReference>
<protein>
    <recommendedName>
        <fullName evidence="2">AB hydrolase-1 domain-containing protein</fullName>
    </recommendedName>
</protein>
<feature type="domain" description="AB hydrolase-1" evidence="2">
    <location>
        <begin position="73"/>
        <end position="196"/>
    </location>
</feature>
<dbReference type="Proteomes" id="UP000229681">
    <property type="component" value="Unassembled WGS sequence"/>
</dbReference>
<accession>A0A2M8PC21</accession>
<keyword evidence="1" id="KW-0812">Transmembrane</keyword>
<keyword evidence="1" id="KW-1133">Transmembrane helix</keyword>
<dbReference type="Pfam" id="PF00561">
    <property type="entry name" value="Abhydrolase_1"/>
    <property type="match status" value="1"/>
</dbReference>
<dbReference type="InterPro" id="IPR000073">
    <property type="entry name" value="AB_hydrolase_1"/>
</dbReference>
<proteinExistence type="predicted"/>
<gene>
    <name evidence="3" type="ORF">CUN49_12315</name>
</gene>
<keyword evidence="1" id="KW-0472">Membrane</keyword>
<name>A0A2M8PC21_9CHLR</name>
<sequence>MLSLLCLIPSLVLLGFLLCAYLMARALLRPTPPSPPDSPERYGLAFESVQFLSRDGLRLDGWWIPAARTTARTVIICHGREGSRERELPHAQTLHKAGFNVLMFDFRAHGRSEGQYVTFGMYEKDDLLGALDFLAARGIQRAGVLGFSLGATTAIITAAITDRIAALVAEGAVARLKQTLARRLWRYGVPLPLGWLLAAWALVFAATITRGRIDQVDAVRWIPHIQAPILLIHGAADDLISAAEVAELSVRSGSRAVVWQVAGAAHHQASQVAGAAFAQHVCAWFEQYLPETP</sequence>
<comment type="caution">
    <text evidence="3">The sequence shown here is derived from an EMBL/GenBank/DDBJ whole genome shotgun (WGS) entry which is preliminary data.</text>
</comment>
<dbReference type="PANTHER" id="PTHR43358:SF4">
    <property type="entry name" value="ALPHA_BETA HYDROLASE FOLD-1 DOMAIN-CONTAINING PROTEIN"/>
    <property type="match status" value="1"/>
</dbReference>
<evidence type="ECO:0000313" key="4">
    <source>
        <dbReference type="Proteomes" id="UP000229681"/>
    </source>
</evidence>
<dbReference type="InterPro" id="IPR052920">
    <property type="entry name" value="DNA-binding_regulatory"/>
</dbReference>
<organism evidence="3 4">
    <name type="scientific">Candidatus Thermofonsia Clade 1 bacterium</name>
    <dbReference type="NCBI Taxonomy" id="2364210"/>
    <lineage>
        <taxon>Bacteria</taxon>
        <taxon>Bacillati</taxon>
        <taxon>Chloroflexota</taxon>
        <taxon>Candidatus Thermofontia</taxon>
        <taxon>Candidatus Thermofonsia Clade 1</taxon>
    </lineage>
</organism>
<reference evidence="3 4" key="1">
    <citation type="submission" date="2017-11" db="EMBL/GenBank/DDBJ databases">
        <title>Evolution of Phototrophy in the Chloroflexi Phylum Driven by Horizontal Gene Transfer.</title>
        <authorList>
            <person name="Ward L.M."/>
            <person name="Hemp J."/>
            <person name="Shih P.M."/>
            <person name="Mcglynn S.E."/>
            <person name="Fischer W."/>
        </authorList>
    </citation>
    <scope>NUCLEOTIDE SEQUENCE [LARGE SCALE GENOMIC DNA]</scope>
    <source>
        <strain evidence="3">JP3_13</strain>
    </source>
</reference>
<dbReference type="AlphaFoldDB" id="A0A2M8PC21"/>
<evidence type="ECO:0000259" key="2">
    <source>
        <dbReference type="Pfam" id="PF00561"/>
    </source>
</evidence>
<feature type="transmembrane region" description="Helical" evidence="1">
    <location>
        <begin position="184"/>
        <end position="205"/>
    </location>
</feature>
<evidence type="ECO:0000256" key="1">
    <source>
        <dbReference type="SAM" id="Phobius"/>
    </source>
</evidence>
<evidence type="ECO:0000313" key="3">
    <source>
        <dbReference type="EMBL" id="PJF35094.1"/>
    </source>
</evidence>